<dbReference type="PANTHER" id="PTHR42815:SF2">
    <property type="entry name" value="FAD-BINDING, PUTATIVE (AFU_ORTHOLOGUE AFUA_6G07600)-RELATED"/>
    <property type="match status" value="1"/>
</dbReference>
<dbReference type="InterPro" id="IPR012349">
    <property type="entry name" value="Split_barrel_FMN-bd"/>
</dbReference>
<dbReference type="Pfam" id="PF01243">
    <property type="entry name" value="PNPOx_N"/>
    <property type="match status" value="1"/>
</dbReference>
<dbReference type="KEGG" id="hws:RNZ46_14430"/>
<reference evidence="3" key="1">
    <citation type="submission" date="2024-06" db="EMBL/GenBank/DDBJ databases">
        <title>Hwangdonia haimaensis gen. nov., sp. nov., a member of the family Flavobacteriaceae isolated from the haima cold seep.</title>
        <authorList>
            <person name="Li J."/>
        </authorList>
    </citation>
    <scope>NUCLEOTIDE SEQUENCE [LARGE SCALE GENOMIC DNA]</scope>
    <source>
        <strain evidence="3">SCSIO 19198</strain>
    </source>
</reference>
<sequence length="201" mass="22393">MKITTSTQLRELYGYPSGRAKDKVFPTLEKHAINFIKKSPFVVLSTSNKDGKHDASPRGGSPGFVHVNSDSELIIPDAKGNNRMDSLSNIIETGKVGLLFLIPGVDETLRINGNAYISIDKNHINLFASEQNPPKSCVVITVDEMFLHCAKAFMRSKLWDASAQINRDELPTMGQMLKDQLGTKEAPETREAMLKRYKKDL</sequence>
<dbReference type="Gene3D" id="2.30.110.10">
    <property type="entry name" value="Electron Transport, Fmn-binding Protein, Chain A"/>
    <property type="match status" value="1"/>
</dbReference>
<evidence type="ECO:0000259" key="1">
    <source>
        <dbReference type="Pfam" id="PF01243"/>
    </source>
</evidence>
<accession>A0AA97EKN0</accession>
<dbReference type="Proteomes" id="UP001302486">
    <property type="component" value="Chromosome"/>
</dbReference>
<proteinExistence type="predicted"/>
<dbReference type="NCBIfam" id="TIGR04025">
    <property type="entry name" value="PPOX_FMN_DR2398"/>
    <property type="match status" value="1"/>
</dbReference>
<feature type="domain" description="Pyridoxamine 5'-phosphate oxidase N-terminal" evidence="1">
    <location>
        <begin position="30"/>
        <end position="149"/>
    </location>
</feature>
<protein>
    <submittedName>
        <fullName evidence="2">Pyridoxamine 5'-phosphate oxidase family protein</fullName>
    </submittedName>
</protein>
<dbReference type="RefSeq" id="WP_316982872.1">
    <property type="nucleotide sequence ID" value="NZ_CP136521.1"/>
</dbReference>
<dbReference type="InterPro" id="IPR011576">
    <property type="entry name" value="Pyridox_Oxase_N"/>
</dbReference>
<dbReference type="AlphaFoldDB" id="A0AA97EKN0"/>
<keyword evidence="3" id="KW-1185">Reference proteome</keyword>
<dbReference type="EMBL" id="CP136521">
    <property type="protein sequence ID" value="WOD43184.1"/>
    <property type="molecule type" value="Genomic_DNA"/>
</dbReference>
<gene>
    <name evidence="2" type="ORF">RNZ46_14430</name>
</gene>
<evidence type="ECO:0000313" key="2">
    <source>
        <dbReference type="EMBL" id="WOD43184.1"/>
    </source>
</evidence>
<dbReference type="SUPFAM" id="SSF50475">
    <property type="entry name" value="FMN-binding split barrel"/>
    <property type="match status" value="1"/>
</dbReference>
<evidence type="ECO:0000313" key="3">
    <source>
        <dbReference type="Proteomes" id="UP001302486"/>
    </source>
</evidence>
<organism evidence="2 3">
    <name type="scientific">Hwangdonia lutea</name>
    <dbReference type="NCBI Taxonomy" id="3075823"/>
    <lineage>
        <taxon>Bacteria</taxon>
        <taxon>Pseudomonadati</taxon>
        <taxon>Bacteroidota</taxon>
        <taxon>Flavobacteriia</taxon>
        <taxon>Flavobacteriales</taxon>
        <taxon>Flavobacteriaceae</taxon>
        <taxon>Hwangdonia</taxon>
    </lineage>
</organism>
<dbReference type="PANTHER" id="PTHR42815">
    <property type="entry name" value="FAD-BINDING, PUTATIVE (AFU_ORTHOLOGUE AFUA_6G07600)-RELATED"/>
    <property type="match status" value="1"/>
</dbReference>
<dbReference type="InterPro" id="IPR024029">
    <property type="entry name" value="Pyridox_Oxase_FMN-dep"/>
</dbReference>
<name>A0AA97EKN0_9FLAO</name>